<comment type="caution">
    <text evidence="8">The sequence shown here is derived from an EMBL/GenBank/DDBJ whole genome shotgun (WGS) entry which is preliminary data.</text>
</comment>
<keyword evidence="2 5" id="KW-0863">Zinc-finger</keyword>
<evidence type="ECO:0000313" key="8">
    <source>
        <dbReference type="EMBL" id="RZC40320.1"/>
    </source>
</evidence>
<dbReference type="AlphaFoldDB" id="A0A482W5A4"/>
<gene>
    <name evidence="8" type="ORF">BDFB_006219</name>
</gene>
<evidence type="ECO:0000259" key="7">
    <source>
        <dbReference type="PROSITE" id="PS50089"/>
    </source>
</evidence>
<protein>
    <submittedName>
        <fullName evidence="8">Cysteine and histidine-rich protein 1</fullName>
    </submittedName>
</protein>
<dbReference type="Gene3D" id="3.30.40.10">
    <property type="entry name" value="Zinc/RING finger domain, C3HC4 (zinc finger)"/>
    <property type="match status" value="1"/>
</dbReference>
<organism evidence="8 9">
    <name type="scientific">Asbolus verrucosus</name>
    <name type="common">Desert ironclad beetle</name>
    <dbReference type="NCBI Taxonomy" id="1661398"/>
    <lineage>
        <taxon>Eukaryota</taxon>
        <taxon>Metazoa</taxon>
        <taxon>Ecdysozoa</taxon>
        <taxon>Arthropoda</taxon>
        <taxon>Hexapoda</taxon>
        <taxon>Insecta</taxon>
        <taxon>Pterygota</taxon>
        <taxon>Neoptera</taxon>
        <taxon>Endopterygota</taxon>
        <taxon>Coleoptera</taxon>
        <taxon>Polyphaga</taxon>
        <taxon>Cucujiformia</taxon>
        <taxon>Tenebrionidae</taxon>
        <taxon>Pimeliinae</taxon>
        <taxon>Asbolus</taxon>
    </lineage>
</organism>
<dbReference type="STRING" id="1661398.A0A482W5A4"/>
<dbReference type="SUPFAM" id="SSF57850">
    <property type="entry name" value="RING/U-box"/>
    <property type="match status" value="1"/>
</dbReference>
<sequence length="371" mass="42102">MSEAEATTSSSEPTNPLEAGEKSGDEFAEPDAKRRKTAGKSDDKKYKLEERLGGILCCAVCLDLPRAAVYQCSNGHLMCAGCFTHVLADARLRDETATCPSCRVEINKTMATRNLAVENAVSELPSECQFCNKQFPRNSLEKHEDEECEERFISITPPRGDGKSQLVFSVRISGCKYHRIGCPWRGPLHERAQHELECGHPHKTGAEVMDALQLLDQQMVDERKLYNTIFELLGYEKITFNDIQLKPYRTDEFVHRLFYESSRFSAFNNQWVVKARINNSQKDPTQSSERDMTYQLILKSKISTPMSLSYIVLRGPVGDIKVSPRVHQFDFTEQENETPYVSLPLPDTAECNRLLAAKTINFRLIMFLASK</sequence>
<dbReference type="InterPro" id="IPR013083">
    <property type="entry name" value="Znf_RING/FYVE/PHD"/>
</dbReference>
<evidence type="ECO:0000256" key="5">
    <source>
        <dbReference type="PROSITE-ProRule" id="PRU00175"/>
    </source>
</evidence>
<dbReference type="InterPro" id="IPR001841">
    <property type="entry name" value="Znf_RING"/>
</dbReference>
<proteinExistence type="inferred from homology"/>
<feature type="domain" description="RING-type" evidence="7">
    <location>
        <begin position="58"/>
        <end position="103"/>
    </location>
</feature>
<dbReference type="PROSITE" id="PS50089">
    <property type="entry name" value="ZF_RING_2"/>
    <property type="match status" value="1"/>
</dbReference>
<evidence type="ECO:0000313" key="9">
    <source>
        <dbReference type="Proteomes" id="UP000292052"/>
    </source>
</evidence>
<dbReference type="Proteomes" id="UP000292052">
    <property type="component" value="Unassembled WGS sequence"/>
</dbReference>
<keyword evidence="9" id="KW-1185">Reference proteome</keyword>
<evidence type="ECO:0000256" key="4">
    <source>
        <dbReference type="ARBA" id="ARBA00034319"/>
    </source>
</evidence>
<dbReference type="PANTHER" id="PTHR23059:SF4">
    <property type="entry name" value="ZINC FINGER TRAF-TYPE-CONTAINING PROTEIN 1"/>
    <property type="match status" value="1"/>
</dbReference>
<dbReference type="GO" id="GO:0005634">
    <property type="term" value="C:nucleus"/>
    <property type="evidence" value="ECO:0007669"/>
    <property type="project" value="TreeGrafter"/>
</dbReference>
<dbReference type="GO" id="GO:0008270">
    <property type="term" value="F:zinc ion binding"/>
    <property type="evidence" value="ECO:0007669"/>
    <property type="project" value="UniProtKB-KW"/>
</dbReference>
<dbReference type="EMBL" id="QDEB01027079">
    <property type="protein sequence ID" value="RZC40320.1"/>
    <property type="molecule type" value="Genomic_DNA"/>
</dbReference>
<keyword evidence="3" id="KW-0862">Zinc</keyword>
<dbReference type="PANTHER" id="PTHR23059">
    <property type="entry name" value="CYSTEINE AND HISTIDINE-RICH PROTEIN 1"/>
    <property type="match status" value="1"/>
</dbReference>
<keyword evidence="1" id="KW-0479">Metal-binding</keyword>
<comment type="similarity">
    <text evidence="4">Belongs to the ZFTRAF1 family.</text>
</comment>
<name>A0A482W5A4_ASBVE</name>
<dbReference type="CDD" id="cd16505">
    <property type="entry name" value="RING-HC_CYHR1"/>
    <property type="match status" value="1"/>
</dbReference>
<evidence type="ECO:0000256" key="2">
    <source>
        <dbReference type="ARBA" id="ARBA00022771"/>
    </source>
</evidence>
<feature type="region of interest" description="Disordered" evidence="6">
    <location>
        <begin position="1"/>
        <end position="43"/>
    </location>
</feature>
<evidence type="ECO:0000256" key="3">
    <source>
        <dbReference type="ARBA" id="ARBA00022833"/>
    </source>
</evidence>
<reference evidence="8 9" key="1">
    <citation type="submission" date="2017-03" db="EMBL/GenBank/DDBJ databases">
        <title>Genome of the blue death feigning beetle - Asbolus verrucosus.</title>
        <authorList>
            <person name="Rider S.D."/>
        </authorList>
    </citation>
    <scope>NUCLEOTIDE SEQUENCE [LARGE SCALE GENOMIC DNA]</scope>
    <source>
        <strain evidence="8">Butters</strain>
        <tissue evidence="8">Head and leg muscle</tissue>
    </source>
</reference>
<accession>A0A482W5A4</accession>
<evidence type="ECO:0000256" key="6">
    <source>
        <dbReference type="SAM" id="MobiDB-lite"/>
    </source>
</evidence>
<dbReference type="OrthoDB" id="10062218at2759"/>
<dbReference type="InterPro" id="IPR039338">
    <property type="entry name" value="ZFTRAF1"/>
</dbReference>
<feature type="compositionally biased region" description="Low complexity" evidence="6">
    <location>
        <begin position="1"/>
        <end position="12"/>
    </location>
</feature>
<evidence type="ECO:0000256" key="1">
    <source>
        <dbReference type="ARBA" id="ARBA00022723"/>
    </source>
</evidence>